<keyword evidence="3" id="KW-1185">Reference proteome</keyword>
<dbReference type="Pfam" id="PF00429">
    <property type="entry name" value="TLV_coat"/>
    <property type="match status" value="1"/>
</dbReference>
<protein>
    <submittedName>
        <fullName evidence="2">ERVV2 protein</fullName>
    </submittedName>
</protein>
<sequence length="80" mass="8665">GFDKFMRGLVPWLGVTELEKAIVNISGVIEQIENRTSDAIGVLQQEVTSLSNVVKENLMALDLILASKGGVCTVINICVY</sequence>
<name>A0A7K6E076_9PASS</name>
<evidence type="ECO:0000313" key="3">
    <source>
        <dbReference type="Proteomes" id="UP000575029"/>
    </source>
</evidence>
<dbReference type="Gene3D" id="1.10.287.210">
    <property type="match status" value="1"/>
</dbReference>
<evidence type="ECO:0000313" key="2">
    <source>
        <dbReference type="EMBL" id="NWV31695.1"/>
    </source>
</evidence>
<comment type="caution">
    <text evidence="2">The sequence shown here is derived from an EMBL/GenBank/DDBJ whole genome shotgun (WGS) entry which is preliminary data.</text>
</comment>
<reference evidence="2 3" key="1">
    <citation type="submission" date="2019-09" db="EMBL/GenBank/DDBJ databases">
        <title>Bird 10,000 Genomes (B10K) Project - Family phase.</title>
        <authorList>
            <person name="Zhang G."/>
        </authorList>
    </citation>
    <scope>NUCLEOTIDE SEQUENCE [LARGE SCALE GENOMIC DNA]</scope>
    <source>
        <strain evidence="2">B10K-DU-029-50</strain>
        <tissue evidence="2">Heart</tissue>
    </source>
</reference>
<gene>
    <name evidence="2" type="primary">Ervv2_0</name>
    <name evidence="2" type="ORF">GRAPIC_R15952</name>
</gene>
<dbReference type="PANTHER" id="PTHR10424">
    <property type="entry name" value="VIRAL ENVELOPE PROTEIN"/>
    <property type="match status" value="1"/>
</dbReference>
<feature type="non-terminal residue" evidence="2">
    <location>
        <position position="80"/>
    </location>
</feature>
<evidence type="ECO:0000256" key="1">
    <source>
        <dbReference type="ARBA" id="ARBA00023157"/>
    </source>
</evidence>
<dbReference type="InterPro" id="IPR018154">
    <property type="entry name" value="TLV/ENV_coat_polyprotein"/>
</dbReference>
<accession>A0A7K6E076</accession>
<proteinExistence type="predicted"/>
<feature type="non-terminal residue" evidence="2">
    <location>
        <position position="1"/>
    </location>
</feature>
<dbReference type="PANTHER" id="PTHR10424:SF73">
    <property type="entry name" value="ENDOGENOUS RETROVIRUS GROUP FC1 ENV POLYPROTEIN-RELATED"/>
    <property type="match status" value="1"/>
</dbReference>
<organism evidence="2 3">
    <name type="scientific">Grantiella picta</name>
    <dbReference type="NCBI Taxonomy" id="266360"/>
    <lineage>
        <taxon>Eukaryota</taxon>
        <taxon>Metazoa</taxon>
        <taxon>Chordata</taxon>
        <taxon>Craniata</taxon>
        <taxon>Vertebrata</taxon>
        <taxon>Euteleostomi</taxon>
        <taxon>Archelosauria</taxon>
        <taxon>Archosauria</taxon>
        <taxon>Dinosauria</taxon>
        <taxon>Saurischia</taxon>
        <taxon>Theropoda</taxon>
        <taxon>Coelurosauria</taxon>
        <taxon>Aves</taxon>
        <taxon>Neognathae</taxon>
        <taxon>Neoaves</taxon>
        <taxon>Telluraves</taxon>
        <taxon>Australaves</taxon>
        <taxon>Passeriformes</taxon>
        <taxon>Meliphagoidea</taxon>
        <taxon>Meliphagidae</taxon>
        <taxon>Grantiella</taxon>
    </lineage>
</organism>
<dbReference type="AlphaFoldDB" id="A0A7K6E076"/>
<dbReference type="Proteomes" id="UP000575029">
    <property type="component" value="Unassembled WGS sequence"/>
</dbReference>
<keyword evidence="1" id="KW-1015">Disulfide bond</keyword>
<dbReference type="EMBL" id="VZRM01000837">
    <property type="protein sequence ID" value="NWV31695.1"/>
    <property type="molecule type" value="Genomic_DNA"/>
</dbReference>
<dbReference type="SUPFAM" id="SSF58069">
    <property type="entry name" value="Virus ectodomain"/>
    <property type="match status" value="1"/>
</dbReference>